<dbReference type="EMBL" id="QZEI01000122">
    <property type="protein sequence ID" value="RLV57895.1"/>
    <property type="molecule type" value="Genomic_DNA"/>
</dbReference>
<dbReference type="RefSeq" id="WP_121840773.1">
    <property type="nucleotide sequence ID" value="NZ_ML014871.1"/>
</dbReference>
<sequence length="86" mass="9987">MTSCAFNLANPQHISMRRLMAEIYQKFFHALQQKNFYTAQKYQGMASALVSVSLLVLRDVELYEMSALLSDVLHVQLQYQQWRTAA</sequence>
<reference evidence="1 2" key="1">
    <citation type="submission" date="2018-09" db="EMBL/GenBank/DDBJ databases">
        <title>Phylogeny of the Shewanellaceae, and recommendation for two new genera, Pseudoshewanella and Parashewanella.</title>
        <authorList>
            <person name="Wang G."/>
        </authorList>
    </citation>
    <scope>NUCLEOTIDE SEQUENCE [LARGE SCALE GENOMIC DNA]</scope>
    <source>
        <strain evidence="1 2">C51</strain>
    </source>
</reference>
<comment type="caution">
    <text evidence="1">The sequence shown here is derived from an EMBL/GenBank/DDBJ whole genome shotgun (WGS) entry which is preliminary data.</text>
</comment>
<protein>
    <submittedName>
        <fullName evidence="1">Uncharacterized protein</fullName>
    </submittedName>
</protein>
<name>A0A3L8PRA9_9GAMM</name>
<evidence type="ECO:0000313" key="2">
    <source>
        <dbReference type="Proteomes" id="UP000281474"/>
    </source>
</evidence>
<accession>A0A3L8PRA9</accession>
<gene>
    <name evidence="1" type="ORF">D5018_20135</name>
</gene>
<dbReference type="OrthoDB" id="6272572at2"/>
<keyword evidence="2" id="KW-1185">Reference proteome</keyword>
<proteinExistence type="predicted"/>
<dbReference type="Proteomes" id="UP000281474">
    <property type="component" value="Unassembled WGS sequence"/>
</dbReference>
<organism evidence="1 2">
    <name type="scientific">Parashewanella curva</name>
    <dbReference type="NCBI Taxonomy" id="2338552"/>
    <lineage>
        <taxon>Bacteria</taxon>
        <taxon>Pseudomonadati</taxon>
        <taxon>Pseudomonadota</taxon>
        <taxon>Gammaproteobacteria</taxon>
        <taxon>Alteromonadales</taxon>
        <taxon>Shewanellaceae</taxon>
        <taxon>Parashewanella</taxon>
    </lineage>
</organism>
<dbReference type="AlphaFoldDB" id="A0A3L8PRA9"/>
<evidence type="ECO:0000313" key="1">
    <source>
        <dbReference type="EMBL" id="RLV57895.1"/>
    </source>
</evidence>